<reference evidence="16" key="1">
    <citation type="submission" date="2025-08" db="UniProtKB">
        <authorList>
            <consortium name="RefSeq"/>
        </authorList>
    </citation>
    <scope>IDENTIFICATION</scope>
    <source>
        <tissue evidence="16">Whole larval tissue</tissue>
    </source>
</reference>
<dbReference type="Proteomes" id="UP000829999">
    <property type="component" value="Chromosome 12"/>
</dbReference>
<feature type="compositionally biased region" description="Acidic residues" evidence="11">
    <location>
        <begin position="948"/>
        <end position="958"/>
    </location>
</feature>
<evidence type="ECO:0000256" key="4">
    <source>
        <dbReference type="ARBA" id="ARBA00022692"/>
    </source>
</evidence>
<feature type="compositionally biased region" description="Basic and acidic residues" evidence="11">
    <location>
        <begin position="322"/>
        <end position="340"/>
    </location>
</feature>
<dbReference type="InterPro" id="IPR040326">
    <property type="entry name" value="HAP2/GCS1"/>
</dbReference>
<evidence type="ECO:0000256" key="1">
    <source>
        <dbReference type="ARBA" id="ARBA00004251"/>
    </source>
</evidence>
<keyword evidence="15" id="KW-1185">Reference proteome</keyword>
<dbReference type="GO" id="GO:0005886">
    <property type="term" value="C:plasma membrane"/>
    <property type="evidence" value="ECO:0007669"/>
    <property type="project" value="UniProtKB-SubCell"/>
</dbReference>
<dbReference type="PANTHER" id="PTHR31764:SF0">
    <property type="entry name" value="GENERATIVE CELL SPECIFIC-1_HAP2 DOMAIN-CONTAINING PROTEIN"/>
    <property type="match status" value="1"/>
</dbReference>
<dbReference type="GO" id="GO:0008289">
    <property type="term" value="F:lipid binding"/>
    <property type="evidence" value="ECO:0007669"/>
    <property type="project" value="UniProtKB-KW"/>
</dbReference>
<feature type="compositionally biased region" description="Basic and acidic residues" evidence="11">
    <location>
        <begin position="347"/>
        <end position="376"/>
    </location>
</feature>
<dbReference type="Pfam" id="PF10699">
    <property type="entry name" value="HAP2-GCS1"/>
    <property type="match status" value="1"/>
</dbReference>
<keyword evidence="8 12" id="KW-0472">Membrane</keyword>
<feature type="transmembrane region" description="Helical" evidence="12">
    <location>
        <begin position="750"/>
        <end position="783"/>
    </location>
</feature>
<dbReference type="RefSeq" id="XP_035430413.2">
    <property type="nucleotide sequence ID" value="XM_035574520.2"/>
</dbReference>
<keyword evidence="4 12" id="KW-0812">Transmembrane</keyword>
<organism evidence="15 16">
    <name type="scientific">Spodoptera frugiperda</name>
    <name type="common">Fall armyworm</name>
    <dbReference type="NCBI Taxonomy" id="7108"/>
    <lineage>
        <taxon>Eukaryota</taxon>
        <taxon>Metazoa</taxon>
        <taxon>Ecdysozoa</taxon>
        <taxon>Arthropoda</taxon>
        <taxon>Hexapoda</taxon>
        <taxon>Insecta</taxon>
        <taxon>Pterygota</taxon>
        <taxon>Neoptera</taxon>
        <taxon>Endopterygota</taxon>
        <taxon>Lepidoptera</taxon>
        <taxon>Glossata</taxon>
        <taxon>Ditrysia</taxon>
        <taxon>Noctuoidea</taxon>
        <taxon>Noctuidae</taxon>
        <taxon>Amphipyrinae</taxon>
        <taxon>Spodoptera</taxon>
    </lineage>
</organism>
<evidence type="ECO:0000313" key="16">
    <source>
        <dbReference type="RefSeq" id="XP_035430413.2"/>
    </source>
</evidence>
<feature type="chain" id="PRO_5040515032" evidence="13">
    <location>
        <begin position="22"/>
        <end position="982"/>
    </location>
</feature>
<keyword evidence="3" id="KW-1003">Cell membrane</keyword>
<keyword evidence="5 13" id="KW-0732">Signal</keyword>
<dbReference type="InterPro" id="IPR018928">
    <property type="entry name" value="HAP2/GCS1_dom"/>
</dbReference>
<evidence type="ECO:0000256" key="7">
    <source>
        <dbReference type="ARBA" id="ARBA00023121"/>
    </source>
</evidence>
<evidence type="ECO:0000256" key="5">
    <source>
        <dbReference type="ARBA" id="ARBA00022729"/>
    </source>
</evidence>
<keyword evidence="7" id="KW-0446">Lipid-binding</keyword>
<feature type="region of interest" description="Disordered" evidence="11">
    <location>
        <begin position="939"/>
        <end position="958"/>
    </location>
</feature>
<protein>
    <submittedName>
        <fullName evidence="16">Uncharacterized protein LOC118262875 isoform X2</fullName>
    </submittedName>
</protein>
<evidence type="ECO:0000256" key="12">
    <source>
        <dbReference type="SAM" id="Phobius"/>
    </source>
</evidence>
<evidence type="ECO:0000259" key="14">
    <source>
        <dbReference type="Pfam" id="PF10699"/>
    </source>
</evidence>
<evidence type="ECO:0000256" key="9">
    <source>
        <dbReference type="ARBA" id="ARBA00023157"/>
    </source>
</evidence>
<evidence type="ECO:0000313" key="15">
    <source>
        <dbReference type="Proteomes" id="UP000829999"/>
    </source>
</evidence>
<feature type="compositionally biased region" description="Basic and acidic residues" evidence="11">
    <location>
        <begin position="515"/>
        <end position="524"/>
    </location>
</feature>
<comment type="subcellular location">
    <subcellularLocation>
        <location evidence="1">Cell membrane</location>
        <topology evidence="1">Single-pass type I membrane protein</topology>
    </subcellularLocation>
</comment>
<comment type="similarity">
    <text evidence="2">Belongs to the HAP2/GCS1 family.</text>
</comment>
<evidence type="ECO:0000256" key="8">
    <source>
        <dbReference type="ARBA" id="ARBA00023136"/>
    </source>
</evidence>
<feature type="region of interest" description="Disordered" evidence="11">
    <location>
        <begin position="310"/>
        <end position="376"/>
    </location>
</feature>
<evidence type="ECO:0000256" key="10">
    <source>
        <dbReference type="ARBA" id="ARBA00023279"/>
    </source>
</evidence>
<evidence type="ECO:0000256" key="2">
    <source>
        <dbReference type="ARBA" id="ARBA00010929"/>
    </source>
</evidence>
<dbReference type="GO" id="GO:0007338">
    <property type="term" value="P:single fertilization"/>
    <property type="evidence" value="ECO:0007669"/>
    <property type="project" value="UniProtKB-KW"/>
</dbReference>
<feature type="transmembrane region" description="Helical" evidence="12">
    <location>
        <begin position="833"/>
        <end position="853"/>
    </location>
</feature>
<keyword evidence="9" id="KW-1015">Disulfide bond</keyword>
<evidence type="ECO:0000256" key="13">
    <source>
        <dbReference type="SAM" id="SignalP"/>
    </source>
</evidence>
<feature type="domain" description="Generative cell specific-1/HAP2" evidence="14">
    <location>
        <begin position="550"/>
        <end position="692"/>
    </location>
</feature>
<gene>
    <name evidence="16" type="primary">LOC118262875</name>
</gene>
<dbReference type="AlphaFoldDB" id="A0A9R0EFN1"/>
<keyword evidence="6 12" id="KW-1133">Transmembrane helix</keyword>
<keyword evidence="10" id="KW-0278">Fertilization</keyword>
<dbReference type="PANTHER" id="PTHR31764">
    <property type="entry name" value="PROTEIN HAPLESS 2"/>
    <property type="match status" value="1"/>
</dbReference>
<proteinExistence type="inferred from homology"/>
<evidence type="ECO:0000256" key="6">
    <source>
        <dbReference type="ARBA" id="ARBA00022989"/>
    </source>
</evidence>
<accession>A0A9R0EFN1</accession>
<name>A0A9R0EFN1_SPOFR</name>
<feature type="signal peptide" evidence="13">
    <location>
        <begin position="1"/>
        <end position="21"/>
    </location>
</feature>
<feature type="compositionally biased region" description="Polar residues" evidence="11">
    <location>
        <begin position="504"/>
        <end position="514"/>
    </location>
</feature>
<evidence type="ECO:0000256" key="3">
    <source>
        <dbReference type="ARBA" id="ARBA00022475"/>
    </source>
</evidence>
<feature type="region of interest" description="Disordered" evidence="11">
    <location>
        <begin position="497"/>
        <end position="528"/>
    </location>
</feature>
<dbReference type="GeneID" id="118262875"/>
<sequence>MWKMKWVGIVFLIFQFCISTAFDELEDKSGRNPEENSCVEVRAVFINCEPEESVASDAESVRFEREELFKHSVLRDCNKKLAVTVKITSEPTTSSGDEYLPIEHVFEGTNKKRIRLLDPYILRLRRELPLQAYKLRRVDTISGVLLDNEDEPISGKNFKHSKNRIERDLSHLRKEKWTANHKVHLQTFPMTPLALSVQPLESATLSVTSATYQTRSCVDNYKYANILNTTLVKRSKRNEHNIVVEEVSDDKQWDSKNGFYHISDSDRGPMQGIDDDIVERPANIINEKETPEMFVTKTLTNEITKADERSRLKKLIRSKNSNAKENESKSGRNKYSEKHKTSPSSPRSKETKTLTTKRFEDKYEENLESKEKGGESERDYAVYEIGHPELWYTVHVQLFEKLSTPDGKTVWNDLTKGELASVSSTSPEWTGQDLNVRYRPAEWIPRDEFSLPSSSLCLLAPIHGEASSYNENGTKLNGDSDDEGYIVLPEEDVIGLKDEDGNINGRNDTNSDSEYISRSEEQRERGRRRVVVRTSRAILTGKEEKVNIAFHGTNKYLTIPHRRPHHAQIDLEARADENELVRVGASGRIAIAVADSSRKTRTVITLQVGNTGLAAARFRVITRDCGPALSDLINDKNKPVTMAGPVLIPPRHTRTLRLELPMEIPVDVAQCSVSLVNDEEKSVAVREVSVKKGDRCFCVWHCDCVCLTDDPRLLCREMPEARQSAAGLSNRDRTRHARSACYKDVVTLNIFIIFTGVIVALLLLGCIKAILGLVFSCIGMWGLDQMVQFPRKIDHYYEESIRCRQVEYDCQGYPVHPDTKMKTVRMLSRSMEFILNVIFFVSVPCIIICDAIKEMISRCRNQSQNPCCTSTSKNDTKKCFSSQDMQGMAALRWRRRRGGLRRWMTPEAQELSKELWKEGLTPIKCEFMRPLLRDGRHIDSATQREQPDDSCVDSEQDDTDYVLTQMQKSRESLSILKQKSKQ</sequence>
<evidence type="ECO:0000256" key="11">
    <source>
        <dbReference type="SAM" id="MobiDB-lite"/>
    </source>
</evidence>